<dbReference type="AlphaFoldDB" id="A0AB94IXU7"/>
<reference evidence="4" key="1">
    <citation type="submission" date="2010-03" db="EMBL/GenBank/DDBJ databases">
        <title>The genome sequence of Synergistetes sp. SGP1.</title>
        <authorList>
            <consortium name="metaHIT consortium -- http://www.metahit.eu/"/>
            <person name="Pajon A."/>
            <person name="Turner K."/>
            <person name="Parkhill J."/>
            <person name="Wade W."/>
            <person name="Vartoukian S."/>
        </authorList>
    </citation>
    <scope>NUCLEOTIDE SEQUENCE [LARGE SCALE GENOMIC DNA]</scope>
    <source>
        <strain evidence="4">SGP1</strain>
    </source>
</reference>
<keyword evidence="4" id="KW-1185">Reference proteome</keyword>
<dbReference type="Proteomes" id="UP000008957">
    <property type="component" value="Chromosome"/>
</dbReference>
<evidence type="ECO:0000256" key="2">
    <source>
        <dbReference type="SAM" id="Phobius"/>
    </source>
</evidence>
<proteinExistence type="predicted"/>
<accession>A0AB94IXU7</accession>
<evidence type="ECO:0000313" key="3">
    <source>
        <dbReference type="EMBL" id="CBL28517.1"/>
    </source>
</evidence>
<name>A0AB94IXU7_9BACT</name>
<reference evidence="3 4" key="2">
    <citation type="submission" date="2010-03" db="EMBL/GenBank/DDBJ databases">
        <authorList>
            <person name="Pajon A."/>
        </authorList>
    </citation>
    <scope>NUCLEOTIDE SEQUENCE [LARGE SCALE GENOMIC DNA]</scope>
    <source>
        <strain evidence="3 4">SGP1</strain>
    </source>
</reference>
<dbReference type="RefSeq" id="WP_015556664.1">
    <property type="nucleotide sequence ID" value="NC_021038.1"/>
</dbReference>
<gene>
    <name evidence="3" type="ORF">SY1_14900</name>
</gene>
<keyword evidence="2" id="KW-0472">Membrane</keyword>
<keyword evidence="2" id="KW-0812">Transmembrane</keyword>
<keyword evidence="2" id="KW-1133">Transmembrane helix</keyword>
<feature type="region of interest" description="Disordered" evidence="1">
    <location>
        <begin position="160"/>
        <end position="193"/>
    </location>
</feature>
<feature type="transmembrane region" description="Helical" evidence="2">
    <location>
        <begin position="21"/>
        <end position="44"/>
    </location>
</feature>
<evidence type="ECO:0000256" key="1">
    <source>
        <dbReference type="SAM" id="MobiDB-lite"/>
    </source>
</evidence>
<sequence>MEKRMNTGRRRSGGWARRRRGFILVMALIVILVGAALTVGMLVLTEGFSRGSIFQRMAYEQHIDVANEVKRIEAFLIKTNQDRYEGGGRVLHGQGYTAADYGNPIKRLEDLQVTEHPDVLSTDRTEGNQRLVVQVYDANYRIEDLTKDLMEHPAKLRSFPPSLLPPSFSGTGSSSSPDGSTTDPSVSGGGGSVQVSVSQEKIYGVFGAYLLRVQLYTRKDGSAPWRFQRSAEEGFFAVASSDIS</sequence>
<dbReference type="EMBL" id="FP929056">
    <property type="protein sequence ID" value="CBL28517.1"/>
    <property type="molecule type" value="Genomic_DNA"/>
</dbReference>
<feature type="compositionally biased region" description="Low complexity" evidence="1">
    <location>
        <begin position="160"/>
        <end position="186"/>
    </location>
</feature>
<dbReference type="KEGG" id="sbr:SY1_14900"/>
<organism evidence="3 4">
    <name type="scientific">Fretibacterium fastidiosum</name>
    <dbReference type="NCBI Taxonomy" id="651822"/>
    <lineage>
        <taxon>Bacteria</taxon>
        <taxon>Thermotogati</taxon>
        <taxon>Synergistota</taxon>
        <taxon>Synergistia</taxon>
        <taxon>Synergistales</taxon>
        <taxon>Aminobacteriaceae</taxon>
        <taxon>Fretibacterium</taxon>
    </lineage>
</organism>
<protein>
    <submittedName>
        <fullName evidence="3">Uncharacterized protein</fullName>
    </submittedName>
</protein>
<evidence type="ECO:0000313" key="4">
    <source>
        <dbReference type="Proteomes" id="UP000008957"/>
    </source>
</evidence>